<accession>A0ABX7PLK2</accession>
<evidence type="ECO:0000256" key="1">
    <source>
        <dbReference type="SAM" id="MobiDB-lite"/>
    </source>
</evidence>
<dbReference type="Proteomes" id="UP000662818">
    <property type="component" value="Chromosome"/>
</dbReference>
<feature type="region of interest" description="Disordered" evidence="1">
    <location>
        <begin position="33"/>
        <end position="66"/>
    </location>
</feature>
<dbReference type="RefSeq" id="WP_207005858.1">
    <property type="nucleotide sequence ID" value="NZ_CP022295.1"/>
</dbReference>
<keyword evidence="5" id="KW-1185">Reference proteome</keyword>
<sequence length="192" mass="20101">MKTSTLRRKRVVLPALATVAVLAGGGTVWAASADDVSGDERDRVATAATEAAGGGEAVEVEKADDPGEAYEVEVRLADGSEVDVTLDSELGVVTVDKDDRDDRDDRNDRDEADDRDDVGERPDADDRVLTAAERASAEKAALAAVGSGAVVDVDPSDDPGVAYEAEVRDAKGVEWDVDLAADFSVVAKQADR</sequence>
<evidence type="ECO:0000259" key="3">
    <source>
        <dbReference type="Pfam" id="PF03413"/>
    </source>
</evidence>
<reference evidence="4 5" key="1">
    <citation type="submission" date="2017-06" db="EMBL/GenBank/DDBJ databases">
        <title>Complete Genome Sequence of the Soil Carbazole-Degrading Bacterium Nocardioides aromaticivorans IC177.</title>
        <authorList>
            <person name="Vejarano F."/>
            <person name="Suzuki-Minakuchi C."/>
            <person name="Ohtsubo Y."/>
            <person name="Tsuda M."/>
            <person name="Okada K."/>
            <person name="Nojiri H."/>
        </authorList>
    </citation>
    <scope>NUCLEOTIDE SEQUENCE [LARGE SCALE GENOMIC DNA]</scope>
    <source>
        <strain evidence="4 5">IC177</strain>
    </source>
</reference>
<feature type="compositionally biased region" description="Basic and acidic residues" evidence="1">
    <location>
        <begin position="95"/>
        <end position="109"/>
    </location>
</feature>
<name>A0ABX7PLK2_9ACTN</name>
<feature type="region of interest" description="Disordered" evidence="1">
    <location>
        <begin position="87"/>
        <end position="126"/>
    </location>
</feature>
<protein>
    <recommendedName>
        <fullName evidence="3">PepSY domain-containing protein</fullName>
    </recommendedName>
</protein>
<evidence type="ECO:0000256" key="2">
    <source>
        <dbReference type="SAM" id="SignalP"/>
    </source>
</evidence>
<dbReference type="Pfam" id="PF03413">
    <property type="entry name" value="PepSY"/>
    <property type="match status" value="1"/>
</dbReference>
<gene>
    <name evidence="4" type="ORF">CFH99_13375</name>
</gene>
<evidence type="ECO:0000313" key="5">
    <source>
        <dbReference type="Proteomes" id="UP000662818"/>
    </source>
</evidence>
<dbReference type="InterPro" id="IPR025711">
    <property type="entry name" value="PepSY"/>
</dbReference>
<feature type="domain" description="PepSY" evidence="3">
    <location>
        <begin position="45"/>
        <end position="89"/>
    </location>
</feature>
<organism evidence="4 5">
    <name type="scientific">Nocardioides aromaticivorans</name>
    <dbReference type="NCBI Taxonomy" id="200618"/>
    <lineage>
        <taxon>Bacteria</taxon>
        <taxon>Bacillati</taxon>
        <taxon>Actinomycetota</taxon>
        <taxon>Actinomycetes</taxon>
        <taxon>Propionibacteriales</taxon>
        <taxon>Nocardioidaceae</taxon>
        <taxon>Nocardioides</taxon>
    </lineage>
</organism>
<dbReference type="Gene3D" id="3.30.505.20">
    <property type="match status" value="2"/>
</dbReference>
<feature type="chain" id="PRO_5046091347" description="PepSY domain-containing protein" evidence="2">
    <location>
        <begin position="31"/>
        <end position="192"/>
    </location>
</feature>
<dbReference type="EMBL" id="CP022295">
    <property type="protein sequence ID" value="QSR26617.1"/>
    <property type="molecule type" value="Genomic_DNA"/>
</dbReference>
<evidence type="ECO:0000313" key="4">
    <source>
        <dbReference type="EMBL" id="QSR26617.1"/>
    </source>
</evidence>
<proteinExistence type="predicted"/>
<feature type="signal peptide" evidence="2">
    <location>
        <begin position="1"/>
        <end position="30"/>
    </location>
</feature>
<keyword evidence="2" id="KW-0732">Signal</keyword>